<dbReference type="PANTHER" id="PTHR17602:SF4">
    <property type="entry name" value="RIBOSOME BIOGENESIS REGULATORY PROTEIN HOMOLOG"/>
    <property type="match status" value="1"/>
</dbReference>
<dbReference type="Proteomes" id="UP001431783">
    <property type="component" value="Unassembled WGS sequence"/>
</dbReference>
<evidence type="ECO:0000256" key="6">
    <source>
        <dbReference type="SAM" id="MobiDB-lite"/>
    </source>
</evidence>
<evidence type="ECO:0000256" key="4">
    <source>
        <dbReference type="ARBA" id="ARBA00023242"/>
    </source>
</evidence>
<organism evidence="7 8">
    <name type="scientific">Henosepilachna vigintioctopunctata</name>
    <dbReference type="NCBI Taxonomy" id="420089"/>
    <lineage>
        <taxon>Eukaryota</taxon>
        <taxon>Metazoa</taxon>
        <taxon>Ecdysozoa</taxon>
        <taxon>Arthropoda</taxon>
        <taxon>Hexapoda</taxon>
        <taxon>Insecta</taxon>
        <taxon>Pterygota</taxon>
        <taxon>Neoptera</taxon>
        <taxon>Endopterygota</taxon>
        <taxon>Coleoptera</taxon>
        <taxon>Polyphaga</taxon>
        <taxon>Cucujiformia</taxon>
        <taxon>Coccinelloidea</taxon>
        <taxon>Coccinellidae</taxon>
        <taxon>Epilachninae</taxon>
        <taxon>Epilachnini</taxon>
        <taxon>Henosepilachna</taxon>
    </lineage>
</organism>
<dbReference type="GO" id="GO:0042273">
    <property type="term" value="P:ribosomal large subunit biogenesis"/>
    <property type="evidence" value="ECO:0007669"/>
    <property type="project" value="TreeGrafter"/>
</dbReference>
<evidence type="ECO:0000256" key="3">
    <source>
        <dbReference type="ARBA" id="ARBA00022517"/>
    </source>
</evidence>
<evidence type="ECO:0000256" key="5">
    <source>
        <dbReference type="RuleBase" id="RU364132"/>
    </source>
</evidence>
<reference evidence="7 8" key="1">
    <citation type="submission" date="2023-03" db="EMBL/GenBank/DDBJ databases">
        <title>Genome insight into feeding habits of ladybird beetles.</title>
        <authorList>
            <person name="Li H.-S."/>
            <person name="Huang Y.-H."/>
            <person name="Pang H."/>
        </authorList>
    </citation>
    <scope>NUCLEOTIDE SEQUENCE [LARGE SCALE GENOMIC DNA]</scope>
    <source>
        <strain evidence="7">SYSU_2023b</strain>
        <tissue evidence="7">Whole body</tissue>
    </source>
</reference>
<comment type="caution">
    <text evidence="7">The sequence shown here is derived from an EMBL/GenBank/DDBJ whole genome shotgun (WGS) entry which is preliminary data.</text>
</comment>
<dbReference type="Pfam" id="PF04939">
    <property type="entry name" value="RRS1"/>
    <property type="match status" value="1"/>
</dbReference>
<keyword evidence="4 5" id="KW-0539">Nucleus</keyword>
<dbReference type="EMBL" id="JARQZJ010000095">
    <property type="protein sequence ID" value="KAK9885325.1"/>
    <property type="molecule type" value="Genomic_DNA"/>
</dbReference>
<evidence type="ECO:0000313" key="8">
    <source>
        <dbReference type="Proteomes" id="UP001431783"/>
    </source>
</evidence>
<gene>
    <name evidence="7" type="ORF">WA026_010822</name>
</gene>
<dbReference type="AlphaFoldDB" id="A0AAW1US22"/>
<dbReference type="InterPro" id="IPR007023">
    <property type="entry name" value="Ribosom_reg"/>
</dbReference>
<keyword evidence="3 5" id="KW-0690">Ribosome biogenesis</keyword>
<comment type="subcellular location">
    <subcellularLocation>
        <location evidence="1 5">Nucleus</location>
    </subcellularLocation>
</comment>
<evidence type="ECO:0000256" key="1">
    <source>
        <dbReference type="ARBA" id="ARBA00004123"/>
    </source>
</evidence>
<feature type="region of interest" description="Disordered" evidence="6">
    <location>
        <begin position="243"/>
        <end position="263"/>
    </location>
</feature>
<dbReference type="GO" id="GO:0005730">
    <property type="term" value="C:nucleolus"/>
    <property type="evidence" value="ECO:0007669"/>
    <property type="project" value="TreeGrafter"/>
</dbReference>
<accession>A0AAW1US22</accession>
<comment type="function">
    <text evidence="5">Involved in ribosomal large subunit assembly.</text>
</comment>
<feature type="compositionally biased region" description="Basic and acidic residues" evidence="6">
    <location>
        <begin position="289"/>
        <end position="300"/>
    </location>
</feature>
<keyword evidence="8" id="KW-1185">Reference proteome</keyword>
<evidence type="ECO:0000256" key="2">
    <source>
        <dbReference type="ARBA" id="ARBA00010077"/>
    </source>
</evidence>
<dbReference type="GO" id="GO:0030687">
    <property type="term" value="C:preribosome, large subunit precursor"/>
    <property type="evidence" value="ECO:0007669"/>
    <property type="project" value="TreeGrafter"/>
</dbReference>
<dbReference type="PANTHER" id="PTHR17602">
    <property type="entry name" value="RIBOSOME BIOGENESIS REGULATORY PROTEIN"/>
    <property type="match status" value="1"/>
</dbReference>
<protein>
    <recommendedName>
        <fullName evidence="5">Ribosome biogenesis regulatory protein</fullName>
    </recommendedName>
</protein>
<comment type="similarity">
    <text evidence="2 5">Belongs to the RRS1 family.</text>
</comment>
<feature type="region of interest" description="Disordered" evidence="6">
    <location>
        <begin position="285"/>
        <end position="343"/>
    </location>
</feature>
<dbReference type="GO" id="GO:0000447">
    <property type="term" value="P:endonucleolytic cleavage in ITS1 to separate SSU-rRNA from 5.8S rRNA and LSU-rRNA from tricistronic rRNA transcript (SSU-rRNA, 5.8S rRNA, LSU-rRNA)"/>
    <property type="evidence" value="ECO:0007669"/>
    <property type="project" value="TreeGrafter"/>
</dbReference>
<feature type="compositionally biased region" description="Basic residues" evidence="6">
    <location>
        <begin position="318"/>
        <end position="343"/>
    </location>
</feature>
<sequence length="343" mass="38611">MVVLNEILEKIEKGTQNVASITVNKHLELDLDLGTLLGVDLNILDKNSLDNDYLRNLTRDNVQLLFNKLWELPTDRVEEAIVVELPSPLFKLPRIKPVPKPKALTKWQQFAKEKGIQKKKKAKLTWDDQLKKWVPRFGFKKAKAEMDKNWVLEVPANAPFEDQFEKKITVKAERVAKNELQRLRNIAKSKDIKIPRFGILNPEKSTSKDLQTAITVAKSSTASVGKFQQKLPNEKEARGIATITPGVSRKRKLPPVSGDEKNTNLNILDSILHKRPKLDIEQAVSRRHNLTEAQKDNPEKRIRKGKGPGKGKMSSKPSKSKKPASGKGQRKGKGGGGGGRKRR</sequence>
<proteinExistence type="inferred from homology"/>
<name>A0AAW1US22_9CUCU</name>
<evidence type="ECO:0000313" key="7">
    <source>
        <dbReference type="EMBL" id="KAK9885325.1"/>
    </source>
</evidence>